<sequence>MYWLIGSLIIIVMMGVLAVADSMSVPVSPLLANLSAAAPLPLLLTIITIILLVVSQRRIPYPHFFNEKTPLSQDPSDQNSAKNSLYTLSLLSKGIRYLILAGLSLSLIIGSGLLALMSHQEAQNSALKQSLRVQALVSIEGISDSVYDIASDSGYRQVATISQISPLLSEMTAQDLDNLTANYAANHKEGLSNSLSENSEHTDNSNHDNSEGFEGFKKAEYRVLLNAYPKMQYKKSLKNPSKKYSKKQAKKLSKQTQITDLNHLQPGDKLLMTLTLAPLVGSEQALNNPTGFDSYRWLRGRHIDGVANILEISTSTIRLDDSEALYRADDSYLQRFRTAIDQGRWQLRQYFYQDWAAQTIAQQQAKAVTLSLLTGDRSLINRDTKDLYQLAGISHLLAISGTHVLFLAIVLAGLAVLLVNRFCPSLYRHIPRWQVRWWVMISAAFIYALFTGFDVPAARTAWMLLAIGLIRLTLLPISTTRILLALAILMAWLDPYVLWQAGYWLSFIAVALLLKYEDSSVQSSQAEFAQLTAFSHDGNTSRQILKRMWLGFKRLLKLQFWLFIALLPITLLLFGKASLLGLVVNLFAIGLFGWVIVPLNLLAGLCYLIVPTLAETIWALVIAIVAYLHELIIWLTALPIFSGAWLYTPVNMAILLMVLLAMLPWLLPRGLISRWLALPPLTLLVMTVYANQQSLTTIPTLYILPTGDQYVSAVLLQYPVINNENAHKGSNEGASAKRINKKNVSWLFLADHRPDGVRTMPSTLRADKLSATLEQQLRSLSIKRLEGIVVQSSSAALTATLSTSSTSNGKPLQHKSFKLNNSEPSNSELLPITVAQLSQRFPTAQYWQAGRSERWSELQHAYQVASQSGQAKTHATISAQRCEQGKIWQLATGDLTLQAITGWSKINDTSVWDCTLTIDSRLPIQVINYNAAEPLRPLPSKVQTLQSDIEAPINQAKNPQSRLILNADTHPRVWQMWSLLCPVEPNDKDNNLNSRLNNAINSTTWLGHSTSHISTEVISQQQIHEIITYDNKPLDAALAFNADTKD</sequence>
<dbReference type="GO" id="GO:0005886">
    <property type="term" value="C:plasma membrane"/>
    <property type="evidence" value="ECO:0007669"/>
    <property type="project" value="UniProtKB-SubCell"/>
</dbReference>
<evidence type="ECO:0000313" key="9">
    <source>
        <dbReference type="EMBL" id="MBB3106252.1"/>
    </source>
</evidence>
<feature type="transmembrane region" description="Helical" evidence="7">
    <location>
        <begin position="644"/>
        <end position="666"/>
    </location>
</feature>
<feature type="transmembrane region" description="Helical" evidence="7">
    <location>
        <begin position="558"/>
        <end position="575"/>
    </location>
</feature>
<feature type="transmembrane region" description="Helical" evidence="7">
    <location>
        <begin position="496"/>
        <end position="514"/>
    </location>
</feature>
<dbReference type="Proteomes" id="UP000588111">
    <property type="component" value="Unassembled WGS sequence"/>
</dbReference>
<accession>A0A839T9V3</accession>
<evidence type="ECO:0000256" key="3">
    <source>
        <dbReference type="ARBA" id="ARBA00022692"/>
    </source>
</evidence>
<proteinExistence type="predicted"/>
<dbReference type="PANTHER" id="PTHR30619:SF1">
    <property type="entry name" value="RECOMBINATION PROTEIN 2"/>
    <property type="match status" value="1"/>
</dbReference>
<keyword evidence="5 7" id="KW-0472">Membrane</keyword>
<dbReference type="RefSeq" id="WP_227671713.1">
    <property type="nucleotide sequence ID" value="NZ_CAJHAH010000002.1"/>
</dbReference>
<evidence type="ECO:0000313" key="10">
    <source>
        <dbReference type="Proteomes" id="UP000588111"/>
    </source>
</evidence>
<feature type="domain" description="ComEC/Rec2-related protein" evidence="8">
    <location>
        <begin position="372"/>
        <end position="667"/>
    </location>
</feature>
<feature type="transmembrane region" description="Helical" evidence="7">
    <location>
        <begin position="30"/>
        <end position="54"/>
    </location>
</feature>
<evidence type="ECO:0000256" key="5">
    <source>
        <dbReference type="ARBA" id="ARBA00023136"/>
    </source>
</evidence>
<reference evidence="9 10" key="1">
    <citation type="submission" date="2020-08" db="EMBL/GenBank/DDBJ databases">
        <title>Genomic Encyclopedia of Type Strains, Phase III (KMG-III): the genomes of soil and plant-associated and newly described type strains.</title>
        <authorList>
            <person name="Whitman W."/>
        </authorList>
    </citation>
    <scope>NUCLEOTIDE SEQUENCE [LARGE SCALE GENOMIC DNA]</scope>
    <source>
        <strain evidence="9 10">CECT 5885</strain>
    </source>
</reference>
<feature type="transmembrane region" description="Helical" evidence="7">
    <location>
        <begin position="461"/>
        <end position="484"/>
    </location>
</feature>
<dbReference type="AlphaFoldDB" id="A0A839T9V3"/>
<feature type="transmembrane region" description="Helical" evidence="7">
    <location>
        <begin position="616"/>
        <end position="637"/>
    </location>
</feature>
<feature type="transmembrane region" description="Helical" evidence="7">
    <location>
        <begin position="404"/>
        <end position="423"/>
    </location>
</feature>
<evidence type="ECO:0000256" key="6">
    <source>
        <dbReference type="SAM" id="MobiDB-lite"/>
    </source>
</evidence>
<dbReference type="InterPro" id="IPR004477">
    <property type="entry name" value="ComEC_N"/>
</dbReference>
<feature type="transmembrane region" description="Helical" evidence="7">
    <location>
        <begin position="582"/>
        <end position="610"/>
    </location>
</feature>
<feature type="transmembrane region" description="Helical" evidence="7">
    <location>
        <begin position="97"/>
        <end position="117"/>
    </location>
</feature>
<dbReference type="PANTHER" id="PTHR30619">
    <property type="entry name" value="DNA INTERNALIZATION/COMPETENCE PROTEIN COMEC/REC2"/>
    <property type="match status" value="1"/>
</dbReference>
<comment type="caution">
    <text evidence="9">The sequence shown here is derived from an EMBL/GenBank/DDBJ whole genome shotgun (WGS) entry which is preliminary data.</text>
</comment>
<organism evidence="9 10">
    <name type="scientific">Psychrobacter luti</name>
    <dbReference type="NCBI Taxonomy" id="198481"/>
    <lineage>
        <taxon>Bacteria</taxon>
        <taxon>Pseudomonadati</taxon>
        <taxon>Pseudomonadota</taxon>
        <taxon>Gammaproteobacteria</taxon>
        <taxon>Moraxellales</taxon>
        <taxon>Moraxellaceae</taxon>
        <taxon>Psychrobacter</taxon>
    </lineage>
</organism>
<evidence type="ECO:0000256" key="4">
    <source>
        <dbReference type="ARBA" id="ARBA00022989"/>
    </source>
</evidence>
<keyword evidence="3 7" id="KW-0812">Transmembrane</keyword>
<evidence type="ECO:0000256" key="7">
    <source>
        <dbReference type="SAM" id="Phobius"/>
    </source>
</evidence>
<feature type="compositionally biased region" description="Basic and acidic residues" evidence="6">
    <location>
        <begin position="198"/>
        <end position="212"/>
    </location>
</feature>
<keyword evidence="4 7" id="KW-1133">Transmembrane helix</keyword>
<gene>
    <name evidence="9" type="ORF">FHS24_000743</name>
</gene>
<dbReference type="NCBIfam" id="TIGR00360">
    <property type="entry name" value="ComEC_N-term"/>
    <property type="match status" value="1"/>
</dbReference>
<name>A0A839T9V3_9GAMM</name>
<dbReference type="EMBL" id="JACHXL010000001">
    <property type="protein sequence ID" value="MBB3106252.1"/>
    <property type="molecule type" value="Genomic_DNA"/>
</dbReference>
<evidence type="ECO:0000256" key="1">
    <source>
        <dbReference type="ARBA" id="ARBA00004651"/>
    </source>
</evidence>
<feature type="region of interest" description="Disordered" evidence="6">
    <location>
        <begin position="191"/>
        <end position="212"/>
    </location>
</feature>
<evidence type="ECO:0000256" key="2">
    <source>
        <dbReference type="ARBA" id="ARBA00022475"/>
    </source>
</evidence>
<protein>
    <submittedName>
        <fullName evidence="9">Competence protein ComEC</fullName>
    </submittedName>
</protein>
<dbReference type="Pfam" id="PF03772">
    <property type="entry name" value="Competence"/>
    <property type="match status" value="1"/>
</dbReference>
<keyword evidence="2" id="KW-1003">Cell membrane</keyword>
<dbReference type="InterPro" id="IPR052159">
    <property type="entry name" value="Competence_DNA_uptake"/>
</dbReference>
<keyword evidence="10" id="KW-1185">Reference proteome</keyword>
<feature type="transmembrane region" description="Helical" evidence="7">
    <location>
        <begin position="435"/>
        <end position="455"/>
    </location>
</feature>
<comment type="subcellular location">
    <subcellularLocation>
        <location evidence="1">Cell membrane</location>
        <topology evidence="1">Multi-pass membrane protein</topology>
    </subcellularLocation>
</comment>
<evidence type="ECO:0000259" key="8">
    <source>
        <dbReference type="Pfam" id="PF03772"/>
    </source>
</evidence>